<dbReference type="InterPro" id="IPR011551">
    <property type="entry name" value="NTP_PyrPHydrolase_MazG"/>
</dbReference>
<proteinExistence type="predicted"/>
<dbReference type="AlphaFoldDB" id="A0A2A9DYW0"/>
<dbReference type="RefSeq" id="WP_245836331.1">
    <property type="nucleotide sequence ID" value="NZ_PDJE01000001.1"/>
</dbReference>
<dbReference type="CDD" id="cd11528">
    <property type="entry name" value="NTP-PPase_MazG_Nterm"/>
    <property type="match status" value="1"/>
</dbReference>
<dbReference type="GO" id="GO:0046076">
    <property type="term" value="P:dTTP catabolic process"/>
    <property type="evidence" value="ECO:0007669"/>
    <property type="project" value="TreeGrafter"/>
</dbReference>
<comment type="caution">
    <text evidence="3">The sequence shown here is derived from an EMBL/GenBank/DDBJ whole genome shotgun (WGS) entry which is preliminary data.</text>
</comment>
<dbReference type="GO" id="GO:0047429">
    <property type="term" value="F:nucleoside triphosphate diphosphatase activity"/>
    <property type="evidence" value="ECO:0007669"/>
    <property type="project" value="TreeGrafter"/>
</dbReference>
<dbReference type="InterPro" id="IPR048015">
    <property type="entry name" value="NTP-PPase_MazG-like_N"/>
</dbReference>
<accession>A0A2A9DYW0</accession>
<dbReference type="GO" id="GO:0046052">
    <property type="term" value="P:UTP catabolic process"/>
    <property type="evidence" value="ECO:0007669"/>
    <property type="project" value="TreeGrafter"/>
</dbReference>
<name>A0A2A9DYW0_9MICO</name>
<feature type="region of interest" description="Disordered" evidence="1">
    <location>
        <begin position="162"/>
        <end position="181"/>
    </location>
</feature>
<dbReference type="EMBL" id="PDJE01000001">
    <property type="protein sequence ID" value="PFG31783.1"/>
    <property type="molecule type" value="Genomic_DNA"/>
</dbReference>
<sequence>MTDAGGVESPHTERLLADMADVLDRCVWSQSMTHESLVTYLIEESYELVEAIESGDAQAMLEELGDVLWQVVFHSEIAARTPGEEFTFDDVARVAHEKVVRRHPHVFGDESAPTLDDVFRVWSAAKANEKHSRTSALDGIPPHLPALALADKLIGRAERSGVLPAGESQPENPDAVADDESQLGDQLLEIVRAARARGLDAERALRGAVRRLSDEVREREKG</sequence>
<evidence type="ECO:0000256" key="1">
    <source>
        <dbReference type="SAM" id="MobiDB-lite"/>
    </source>
</evidence>
<dbReference type="PANTHER" id="PTHR30522">
    <property type="entry name" value="NUCLEOSIDE TRIPHOSPHATE PYROPHOSPHOHYDROLASE"/>
    <property type="match status" value="1"/>
</dbReference>
<dbReference type="PANTHER" id="PTHR30522:SF0">
    <property type="entry name" value="NUCLEOSIDE TRIPHOSPHATE PYROPHOSPHOHYDROLASE"/>
    <property type="match status" value="1"/>
</dbReference>
<dbReference type="GO" id="GO:0046081">
    <property type="term" value="P:dUTP catabolic process"/>
    <property type="evidence" value="ECO:0007669"/>
    <property type="project" value="TreeGrafter"/>
</dbReference>
<dbReference type="InterPro" id="IPR004518">
    <property type="entry name" value="MazG-like_dom"/>
</dbReference>
<dbReference type="Pfam" id="PF03819">
    <property type="entry name" value="MazG"/>
    <property type="match status" value="1"/>
</dbReference>
<evidence type="ECO:0000259" key="2">
    <source>
        <dbReference type="Pfam" id="PF03819"/>
    </source>
</evidence>
<dbReference type="GO" id="GO:0046047">
    <property type="term" value="P:TTP catabolic process"/>
    <property type="evidence" value="ECO:0007669"/>
    <property type="project" value="TreeGrafter"/>
</dbReference>
<reference evidence="3 4" key="1">
    <citation type="submission" date="2017-10" db="EMBL/GenBank/DDBJ databases">
        <title>Sequencing the genomes of 1000 actinobacteria strains.</title>
        <authorList>
            <person name="Klenk H.-P."/>
        </authorList>
    </citation>
    <scope>NUCLEOTIDE SEQUENCE [LARGE SCALE GENOMIC DNA]</scope>
    <source>
        <strain evidence="3 4">DSM 21798</strain>
    </source>
</reference>
<dbReference type="Proteomes" id="UP000221369">
    <property type="component" value="Unassembled WGS sequence"/>
</dbReference>
<evidence type="ECO:0000313" key="3">
    <source>
        <dbReference type="EMBL" id="PFG31783.1"/>
    </source>
</evidence>
<gene>
    <name evidence="3" type="ORF">ATJ78_2763</name>
</gene>
<keyword evidence="3" id="KW-0378">Hydrolase</keyword>
<keyword evidence="4" id="KW-1185">Reference proteome</keyword>
<dbReference type="GO" id="GO:0006203">
    <property type="term" value="P:dGTP catabolic process"/>
    <property type="evidence" value="ECO:0007669"/>
    <property type="project" value="TreeGrafter"/>
</dbReference>
<organism evidence="3 4">
    <name type="scientific">Paramicrobacterium agarici</name>
    <dbReference type="NCBI Taxonomy" id="630514"/>
    <lineage>
        <taxon>Bacteria</taxon>
        <taxon>Bacillati</taxon>
        <taxon>Actinomycetota</taxon>
        <taxon>Actinomycetes</taxon>
        <taxon>Micrococcales</taxon>
        <taxon>Microbacteriaceae</taxon>
        <taxon>Paramicrobacterium</taxon>
    </lineage>
</organism>
<dbReference type="SUPFAM" id="SSF101386">
    <property type="entry name" value="all-alpha NTP pyrophosphatases"/>
    <property type="match status" value="1"/>
</dbReference>
<dbReference type="GO" id="GO:0046061">
    <property type="term" value="P:dATP catabolic process"/>
    <property type="evidence" value="ECO:0007669"/>
    <property type="project" value="TreeGrafter"/>
</dbReference>
<evidence type="ECO:0000313" key="4">
    <source>
        <dbReference type="Proteomes" id="UP000221369"/>
    </source>
</evidence>
<feature type="domain" description="NTP pyrophosphohydrolase MazG-like" evidence="2">
    <location>
        <begin position="33"/>
        <end position="107"/>
    </location>
</feature>
<dbReference type="Gene3D" id="1.10.287.1080">
    <property type="entry name" value="MazG-like"/>
    <property type="match status" value="2"/>
</dbReference>
<protein>
    <submittedName>
        <fullName evidence="3">XTP/dITP diphosphohydrolase</fullName>
    </submittedName>
</protein>